<feature type="transmembrane region" description="Helical" evidence="7">
    <location>
        <begin position="305"/>
        <end position="326"/>
    </location>
</feature>
<comment type="subcellular location">
    <subcellularLocation>
        <location evidence="1">Cell membrane</location>
        <topology evidence="1">Multi-pass membrane protein</topology>
    </subcellularLocation>
</comment>
<evidence type="ECO:0000256" key="4">
    <source>
        <dbReference type="ARBA" id="ARBA00022692"/>
    </source>
</evidence>
<dbReference type="CDD" id="cd17321">
    <property type="entry name" value="MFS_MMR_MDR_like"/>
    <property type="match status" value="1"/>
</dbReference>
<keyword evidence="4 7" id="KW-0812">Transmembrane</keyword>
<feature type="transmembrane region" description="Helical" evidence="7">
    <location>
        <begin position="236"/>
        <end position="253"/>
    </location>
</feature>
<evidence type="ECO:0000256" key="7">
    <source>
        <dbReference type="SAM" id="Phobius"/>
    </source>
</evidence>
<keyword evidence="3" id="KW-1003">Cell membrane</keyword>
<dbReference type="RefSeq" id="WP_129990900.1">
    <property type="nucleotide sequence ID" value="NZ_JAFMOT010000177.1"/>
</dbReference>
<feature type="transmembrane region" description="Helical" evidence="7">
    <location>
        <begin position="204"/>
        <end position="224"/>
    </location>
</feature>
<feature type="transmembrane region" description="Helical" evidence="7">
    <location>
        <begin position="83"/>
        <end position="102"/>
    </location>
</feature>
<feature type="domain" description="Major facilitator superfamily (MFS) profile" evidence="8">
    <location>
        <begin position="17"/>
        <end position="469"/>
    </location>
</feature>
<keyword evidence="6 7" id="KW-0472">Membrane</keyword>
<dbReference type="Proteomes" id="UP000699865">
    <property type="component" value="Unassembled WGS sequence"/>
</dbReference>
<dbReference type="InterPro" id="IPR011701">
    <property type="entry name" value="MFS"/>
</dbReference>
<name>A0ABS6L138_9GAMM</name>
<dbReference type="Pfam" id="PF07690">
    <property type="entry name" value="MFS_1"/>
    <property type="match status" value="1"/>
</dbReference>
<gene>
    <name evidence="9" type="ORF">J1786_12215</name>
</gene>
<sequence>MVTALRESGAPRFQHLSLALLAFAQLMYSLDINIVFVALPEIGSGLGFSEHTLQWVVSAYTVCCGGFLLFGGRAADLLGQRRVFIGALWLYALSSLAGGLAWSPVVIVIARAIQGIGAALLFPATLSLINRLFEEGPLRNRALAVWGGAGASGLTLGSLAGGILTGVYGWPSVFFVNVLLAAIAICAAFFVLPKDSFQEERRSFDLPGAVTVTTGAILLVYALVQGPEEGWLSEHILLSLSLSVVFLLAFAAIEFRSPDPLMPVRLFRNRSLTTGMVITFIYMGTFGALPYFLTVMFQNIMEYSALQTGLAFIAPSLAIFVGTQFGARLANSLSLRKVLLAGFLTGIAGTLALVPSAYSGASYLSVLPGLVISGIGQGIVWTAMWVATGSGVKHYEQGVASGMASTTLNVGNAIGIALLVALSGSGTVSLHQVNSTNSLQNALQIAFYLAAAGQIAGLFVSCLLPCKAATDLPAEIT</sequence>
<feature type="transmembrane region" description="Helical" evidence="7">
    <location>
        <begin position="399"/>
        <end position="422"/>
    </location>
</feature>
<dbReference type="InterPro" id="IPR020846">
    <property type="entry name" value="MFS_dom"/>
</dbReference>
<evidence type="ECO:0000256" key="5">
    <source>
        <dbReference type="ARBA" id="ARBA00022989"/>
    </source>
</evidence>
<feature type="transmembrane region" description="Helical" evidence="7">
    <location>
        <begin position="364"/>
        <end position="387"/>
    </location>
</feature>
<dbReference type="PANTHER" id="PTHR42718:SF46">
    <property type="entry name" value="BLR6921 PROTEIN"/>
    <property type="match status" value="1"/>
</dbReference>
<feature type="transmembrane region" description="Helical" evidence="7">
    <location>
        <begin position="174"/>
        <end position="192"/>
    </location>
</feature>
<dbReference type="PROSITE" id="PS50850">
    <property type="entry name" value="MFS"/>
    <property type="match status" value="1"/>
</dbReference>
<accession>A0ABS6L138</accession>
<organism evidence="9 10">
    <name type="scientific">Rahnella perminowiae</name>
    <dbReference type="NCBI Taxonomy" id="2816244"/>
    <lineage>
        <taxon>Bacteria</taxon>
        <taxon>Pseudomonadati</taxon>
        <taxon>Pseudomonadota</taxon>
        <taxon>Gammaproteobacteria</taxon>
        <taxon>Enterobacterales</taxon>
        <taxon>Yersiniaceae</taxon>
        <taxon>Rahnella</taxon>
    </lineage>
</organism>
<reference evidence="9 10" key="1">
    <citation type="submission" date="2021-03" db="EMBL/GenBank/DDBJ databases">
        <title>Five novel Rahnella species.</title>
        <authorList>
            <person name="Brady C."/>
            <person name="Asselin J."/>
            <person name="Beer S."/>
            <person name="Bruberg M.B."/>
            <person name="Crampton B."/>
            <person name="Venter S."/>
            <person name="Arnold D."/>
            <person name="Denman S."/>
        </authorList>
    </citation>
    <scope>NUCLEOTIDE SEQUENCE [LARGE SCALE GENOMIC DNA]</scope>
    <source>
        <strain evidence="9 10">L72c</strain>
    </source>
</reference>
<feature type="transmembrane region" description="Helical" evidence="7">
    <location>
        <begin position="108"/>
        <end position="130"/>
    </location>
</feature>
<protein>
    <submittedName>
        <fullName evidence="9">MFS transporter</fullName>
    </submittedName>
</protein>
<feature type="transmembrane region" description="Helical" evidence="7">
    <location>
        <begin position="442"/>
        <end position="464"/>
    </location>
</feature>
<evidence type="ECO:0000256" key="2">
    <source>
        <dbReference type="ARBA" id="ARBA00022448"/>
    </source>
</evidence>
<comment type="caution">
    <text evidence="9">The sequence shown here is derived from an EMBL/GenBank/DDBJ whole genome shotgun (WGS) entry which is preliminary data.</text>
</comment>
<evidence type="ECO:0000259" key="8">
    <source>
        <dbReference type="PROSITE" id="PS50850"/>
    </source>
</evidence>
<keyword evidence="2" id="KW-0813">Transport</keyword>
<keyword evidence="10" id="KW-1185">Reference proteome</keyword>
<dbReference type="InterPro" id="IPR036259">
    <property type="entry name" value="MFS_trans_sf"/>
</dbReference>
<feature type="transmembrane region" description="Helical" evidence="7">
    <location>
        <begin position="274"/>
        <end position="293"/>
    </location>
</feature>
<dbReference type="PANTHER" id="PTHR42718">
    <property type="entry name" value="MAJOR FACILITATOR SUPERFAMILY MULTIDRUG TRANSPORTER MFSC"/>
    <property type="match status" value="1"/>
</dbReference>
<evidence type="ECO:0000313" key="9">
    <source>
        <dbReference type="EMBL" id="MBU9835567.1"/>
    </source>
</evidence>
<keyword evidence="5 7" id="KW-1133">Transmembrane helix</keyword>
<feature type="transmembrane region" description="Helical" evidence="7">
    <location>
        <begin position="142"/>
        <end position="168"/>
    </location>
</feature>
<feature type="transmembrane region" description="Helical" evidence="7">
    <location>
        <begin position="16"/>
        <end position="40"/>
    </location>
</feature>
<evidence type="ECO:0000256" key="3">
    <source>
        <dbReference type="ARBA" id="ARBA00022475"/>
    </source>
</evidence>
<feature type="transmembrane region" description="Helical" evidence="7">
    <location>
        <begin position="52"/>
        <end position="71"/>
    </location>
</feature>
<evidence type="ECO:0000256" key="1">
    <source>
        <dbReference type="ARBA" id="ARBA00004651"/>
    </source>
</evidence>
<proteinExistence type="predicted"/>
<dbReference type="EMBL" id="JAFMOU010000067">
    <property type="protein sequence ID" value="MBU9835567.1"/>
    <property type="molecule type" value="Genomic_DNA"/>
</dbReference>
<evidence type="ECO:0000256" key="6">
    <source>
        <dbReference type="ARBA" id="ARBA00023136"/>
    </source>
</evidence>
<dbReference type="Gene3D" id="1.20.1250.20">
    <property type="entry name" value="MFS general substrate transporter like domains"/>
    <property type="match status" value="1"/>
</dbReference>
<feature type="transmembrane region" description="Helical" evidence="7">
    <location>
        <begin position="338"/>
        <end position="358"/>
    </location>
</feature>
<dbReference type="Gene3D" id="1.20.1720.10">
    <property type="entry name" value="Multidrug resistance protein D"/>
    <property type="match status" value="1"/>
</dbReference>
<evidence type="ECO:0000313" key="10">
    <source>
        <dbReference type="Proteomes" id="UP000699865"/>
    </source>
</evidence>
<dbReference type="SUPFAM" id="SSF103473">
    <property type="entry name" value="MFS general substrate transporter"/>
    <property type="match status" value="1"/>
</dbReference>